<proteinExistence type="predicted"/>
<gene>
    <name evidence="2" type="ORF">GH885_01805</name>
</gene>
<evidence type="ECO:0000313" key="3">
    <source>
        <dbReference type="Proteomes" id="UP000435187"/>
    </source>
</evidence>
<evidence type="ECO:0000313" key="2">
    <source>
        <dbReference type="EMBL" id="MRI65081.1"/>
    </source>
</evidence>
<name>A0A6N7QVU2_9BACI</name>
<feature type="compositionally biased region" description="Basic and acidic residues" evidence="1">
    <location>
        <begin position="1"/>
        <end position="18"/>
    </location>
</feature>
<accession>A0A6N7QVU2</accession>
<feature type="compositionally biased region" description="Acidic residues" evidence="1">
    <location>
        <begin position="19"/>
        <end position="30"/>
    </location>
</feature>
<organism evidence="2 3">
    <name type="scientific">Gracilibacillus thailandensis</name>
    <dbReference type="NCBI Taxonomy" id="563735"/>
    <lineage>
        <taxon>Bacteria</taxon>
        <taxon>Bacillati</taxon>
        <taxon>Bacillota</taxon>
        <taxon>Bacilli</taxon>
        <taxon>Bacillales</taxon>
        <taxon>Bacillaceae</taxon>
        <taxon>Gracilibacillus</taxon>
    </lineage>
</organism>
<dbReference type="RefSeq" id="WP_153833954.1">
    <property type="nucleotide sequence ID" value="NZ_JBHUMW010000072.1"/>
</dbReference>
<feature type="region of interest" description="Disordered" evidence="1">
    <location>
        <begin position="1"/>
        <end position="31"/>
    </location>
</feature>
<keyword evidence="3" id="KW-1185">Reference proteome</keyword>
<dbReference type="EMBL" id="WJEE01000002">
    <property type="protein sequence ID" value="MRI65081.1"/>
    <property type="molecule type" value="Genomic_DNA"/>
</dbReference>
<reference evidence="2 3" key="1">
    <citation type="submission" date="2019-10" db="EMBL/GenBank/DDBJ databases">
        <title>Gracilibacillus salitolerans sp. nov., a moderate halophile isolated from a saline soil in northwest China.</title>
        <authorList>
            <person name="Gan L."/>
        </authorList>
    </citation>
    <scope>NUCLEOTIDE SEQUENCE [LARGE SCALE GENOMIC DNA]</scope>
    <source>
        <strain evidence="2 3">TP2-8</strain>
    </source>
</reference>
<evidence type="ECO:0000256" key="1">
    <source>
        <dbReference type="SAM" id="MobiDB-lite"/>
    </source>
</evidence>
<sequence length="61" mass="7390">MEKQNRFDELMFGKKQTEESEEPEENEEKDENAFDLFQTVQLLNDTYKKLSPIKDMFKNIK</sequence>
<dbReference type="AlphaFoldDB" id="A0A6N7QVU2"/>
<dbReference type="Proteomes" id="UP000435187">
    <property type="component" value="Unassembled WGS sequence"/>
</dbReference>
<comment type="caution">
    <text evidence="2">The sequence shown here is derived from an EMBL/GenBank/DDBJ whole genome shotgun (WGS) entry which is preliminary data.</text>
</comment>
<protein>
    <submittedName>
        <fullName evidence="2">Uncharacterized protein</fullName>
    </submittedName>
</protein>